<organism evidence="1">
    <name type="scientific">Cyanobacterium aponinum AL20115</name>
    <dbReference type="NCBI Taxonomy" id="3090662"/>
    <lineage>
        <taxon>Bacteria</taxon>
        <taxon>Bacillati</taxon>
        <taxon>Cyanobacteriota</taxon>
        <taxon>Cyanophyceae</taxon>
        <taxon>Oscillatoriophycideae</taxon>
        <taxon>Chroococcales</taxon>
        <taxon>Geminocystaceae</taxon>
        <taxon>Cyanobacterium</taxon>
    </lineage>
</organism>
<dbReference type="RefSeq" id="WP_099436819.1">
    <property type="nucleotide sequence ID" value="NZ_CP138348.1"/>
</dbReference>
<protein>
    <submittedName>
        <fullName evidence="1">Uncharacterized protein</fullName>
    </submittedName>
</protein>
<sequence>MNLPSSAFHQRKKEDVSDYVAHLQIHMSLQSRNLLPQIDQVKDSRDNLLYQTQANIEKLTSRELI</sequence>
<name>A0AAF1C2M4_9CHRO</name>
<dbReference type="AlphaFoldDB" id="A0AAF1C2M4"/>
<evidence type="ECO:0000313" key="1">
    <source>
        <dbReference type="EMBL" id="WPF89857.1"/>
    </source>
</evidence>
<accession>A0AAF1C2M4</accession>
<proteinExistence type="predicted"/>
<reference evidence="1" key="1">
    <citation type="submission" date="2023-11" db="EMBL/GenBank/DDBJ databases">
        <title>Genome sequence of Cyanobacterium aponinum BCRC AL20115.</title>
        <authorList>
            <person name="Chang H.-Y."/>
            <person name="Lin K.-M."/>
            <person name="Hsueh H.-T."/>
            <person name="Chu H.-A."/>
            <person name="Kuo C.-H."/>
        </authorList>
    </citation>
    <scope>NUCLEOTIDE SEQUENCE</scope>
    <source>
        <strain evidence="1">AL20115</strain>
    </source>
</reference>
<gene>
    <name evidence="1" type="ORF">SAY89_06205</name>
</gene>
<dbReference type="EMBL" id="CP138348">
    <property type="protein sequence ID" value="WPF89857.1"/>
    <property type="molecule type" value="Genomic_DNA"/>
</dbReference>